<keyword evidence="2" id="KW-0456">Lyase</keyword>
<dbReference type="PROSITE" id="PS60002">
    <property type="entry name" value="PHOSPHOKETOLASE_1"/>
    <property type="match status" value="1"/>
</dbReference>
<name>A0A3B0QDZ1_9BACT</name>
<keyword evidence="3" id="KW-1185">Reference proteome</keyword>
<dbReference type="InterPro" id="IPR018970">
    <property type="entry name" value="Xul5P/Fru6P_PKetolase_N"/>
</dbReference>
<dbReference type="GO" id="GO:0005975">
    <property type="term" value="P:carbohydrate metabolic process"/>
    <property type="evidence" value="ECO:0007669"/>
    <property type="project" value="InterPro"/>
</dbReference>
<dbReference type="Proteomes" id="UP000257559">
    <property type="component" value="Chromosome"/>
</dbReference>
<dbReference type="InterPro" id="IPR005593">
    <property type="entry name" value="Xul5P/Fru6P_PKetolase"/>
</dbReference>
<dbReference type="SUPFAM" id="SSF52518">
    <property type="entry name" value="Thiamin diphosphate-binding fold (THDP-binding)"/>
    <property type="match status" value="1"/>
</dbReference>
<dbReference type="PANTHER" id="PTHR31273">
    <property type="entry name" value="PHOSPHOKETOLASE-RELATED"/>
    <property type="match status" value="1"/>
</dbReference>
<dbReference type="Pfam" id="PF09364">
    <property type="entry name" value="XFP_N"/>
    <property type="match status" value="1"/>
</dbReference>
<evidence type="ECO:0000259" key="1">
    <source>
        <dbReference type="Pfam" id="PF09364"/>
    </source>
</evidence>
<evidence type="ECO:0000313" key="3">
    <source>
        <dbReference type="Proteomes" id="UP000257559"/>
    </source>
</evidence>
<proteinExistence type="predicted"/>
<protein>
    <submittedName>
        <fullName evidence="2">Xylulose-5-phosphate phosphoketolase</fullName>
        <ecNumber evidence="2">4.1.2.9</ecNumber>
    </submittedName>
</protein>
<dbReference type="GO" id="GO:0050193">
    <property type="term" value="F:phosphoketolase activity"/>
    <property type="evidence" value="ECO:0007669"/>
    <property type="project" value="UniProtKB-EC"/>
</dbReference>
<sequence length="93" mass="9653">MISNSYLDGSYTELFPEITKDINGLTKMFKRFSFPGGTASHAAPETPGSIHEGGELGYALSHATGAILDNPKIIAATVIGDGEAETGPLAAGW</sequence>
<dbReference type="PROSITE" id="PS60003">
    <property type="entry name" value="PHOSPHOKETOLASE_2"/>
    <property type="match status" value="1"/>
</dbReference>
<organism evidence="2 3">
    <name type="scientific">Mycoplasmopsis edwardii</name>
    <dbReference type="NCBI Taxonomy" id="53558"/>
    <lineage>
        <taxon>Bacteria</taxon>
        <taxon>Bacillati</taxon>
        <taxon>Mycoplasmatota</taxon>
        <taxon>Mycoplasmoidales</taxon>
        <taxon>Metamycoplasmataceae</taxon>
        <taxon>Mycoplasmopsis</taxon>
    </lineage>
</organism>
<dbReference type="InterPro" id="IPR029061">
    <property type="entry name" value="THDP-binding"/>
</dbReference>
<dbReference type="AlphaFoldDB" id="A0A3B0QDZ1"/>
<dbReference type="InterPro" id="IPR019789">
    <property type="entry name" value="Xul5P/Fru6P_PKetolase_ThDP_BS"/>
</dbReference>
<dbReference type="EMBL" id="LS991951">
    <property type="protein sequence ID" value="SYV97861.1"/>
    <property type="molecule type" value="Genomic_DNA"/>
</dbReference>
<feature type="non-terminal residue" evidence="2">
    <location>
        <position position="93"/>
    </location>
</feature>
<dbReference type="KEGG" id="medw:NCTC10132_01232"/>
<reference evidence="3" key="1">
    <citation type="submission" date="2018-06" db="EMBL/GenBank/DDBJ databases">
        <authorList>
            <consortium name="Pathogen Informatics"/>
        </authorList>
    </citation>
    <scope>NUCLEOTIDE SEQUENCE [LARGE SCALE GENOMIC DNA]</scope>
    <source>
        <strain evidence="3">NCTC10132</strain>
    </source>
</reference>
<dbReference type="EC" id="4.1.2.9" evidence="2"/>
<dbReference type="PANTHER" id="PTHR31273:SF0">
    <property type="entry name" value="PHOSPHOKETOLASE-RELATED"/>
    <property type="match status" value="1"/>
</dbReference>
<evidence type="ECO:0000313" key="2">
    <source>
        <dbReference type="EMBL" id="SYV97861.1"/>
    </source>
</evidence>
<dbReference type="Gene3D" id="3.40.50.970">
    <property type="match status" value="1"/>
</dbReference>
<accession>A0A3B0QDZ1</accession>
<gene>
    <name evidence="2" type="primary">xpkA_1</name>
    <name evidence="2" type="ORF">NCTC10132_01232</name>
</gene>
<feature type="domain" description="Xylulose 5-phosphate/Fructose 6-phosphate phosphoketolase N-terminal" evidence="1">
    <location>
        <begin position="1"/>
        <end position="93"/>
    </location>
</feature>
<dbReference type="InterPro" id="IPR019790">
    <property type="entry name" value="Xul5P/Fru6P_PKetolase_CS"/>
</dbReference>